<protein>
    <recommendedName>
        <fullName evidence="4">Alanine racemase</fullName>
        <ecNumber evidence="4">5.1.1.1</ecNumber>
    </recommendedName>
</protein>
<dbReference type="Gene3D" id="3.20.20.10">
    <property type="entry name" value="Alanine racemase"/>
    <property type="match status" value="1"/>
</dbReference>
<keyword evidence="8" id="KW-1185">Reference proteome</keyword>
<dbReference type="Gene3D" id="2.40.37.10">
    <property type="entry name" value="Lyase, Ornithine Decarboxylase, Chain A, domain 1"/>
    <property type="match status" value="1"/>
</dbReference>
<dbReference type="PANTHER" id="PTHR30511:SF0">
    <property type="entry name" value="ALANINE RACEMASE, CATABOLIC-RELATED"/>
    <property type="match status" value="1"/>
</dbReference>
<feature type="active site" description="Proton acceptor; specific for D-alanine" evidence="4">
    <location>
        <position position="81"/>
    </location>
</feature>
<evidence type="ECO:0000313" key="8">
    <source>
        <dbReference type="Proteomes" id="UP000782705"/>
    </source>
</evidence>
<organism evidence="7 8">
    <name type="scientific">Candidatus Enterococcus willemsii</name>
    <dbReference type="NCBI Taxonomy" id="1857215"/>
    <lineage>
        <taxon>Bacteria</taxon>
        <taxon>Bacillati</taxon>
        <taxon>Bacillota</taxon>
        <taxon>Bacilli</taxon>
        <taxon>Lactobacillales</taxon>
        <taxon>Enterococcaceae</taxon>
        <taxon>Enterococcus</taxon>
    </lineage>
</organism>
<dbReference type="Proteomes" id="UP000782705">
    <property type="component" value="Unassembled WGS sequence"/>
</dbReference>
<keyword evidence="3 4" id="KW-0413">Isomerase</keyword>
<dbReference type="SUPFAM" id="SSF50621">
    <property type="entry name" value="Alanine racemase C-terminal domain-like"/>
    <property type="match status" value="1"/>
</dbReference>
<dbReference type="EMBL" id="MAEL01000049">
    <property type="protein sequence ID" value="KAF1302537.1"/>
    <property type="molecule type" value="Genomic_DNA"/>
</dbReference>
<keyword evidence="5" id="KW-0472">Membrane</keyword>
<dbReference type="RefSeq" id="WP_161902710.1">
    <property type="nucleotide sequence ID" value="NZ_MAEL01000049.1"/>
</dbReference>
<feature type="binding site" evidence="4">
    <location>
        <position position="175"/>
    </location>
    <ligand>
        <name>substrate</name>
    </ligand>
</feature>
<dbReference type="HAMAP" id="MF_01201">
    <property type="entry name" value="Ala_racemase"/>
    <property type="match status" value="1"/>
</dbReference>
<feature type="active site" description="Proton acceptor; specific for L-alanine" evidence="4">
    <location>
        <position position="307"/>
    </location>
</feature>
<dbReference type="InterPro" id="IPR009006">
    <property type="entry name" value="Ala_racemase/Decarboxylase_C"/>
</dbReference>
<keyword evidence="2 4" id="KW-0663">Pyridoxal phosphate</keyword>
<dbReference type="Pfam" id="PF00842">
    <property type="entry name" value="Ala_racemase_C"/>
    <property type="match status" value="1"/>
</dbReference>
<evidence type="ECO:0000256" key="1">
    <source>
        <dbReference type="ARBA" id="ARBA00001933"/>
    </source>
</evidence>
<feature type="modified residue" description="N6-(pyridoxal phosphate)lysine" evidence="4">
    <location>
        <position position="81"/>
    </location>
</feature>
<feature type="domain" description="Alanine racemase C-terminal" evidence="6">
    <location>
        <begin position="286"/>
        <end position="408"/>
    </location>
</feature>
<dbReference type="NCBIfam" id="TIGR00492">
    <property type="entry name" value="alr"/>
    <property type="match status" value="1"/>
</dbReference>
<feature type="binding site" evidence="4">
    <location>
        <position position="356"/>
    </location>
    <ligand>
        <name>substrate</name>
    </ligand>
</feature>
<gene>
    <name evidence="7" type="ORF">BAU17_02275</name>
</gene>
<evidence type="ECO:0000256" key="2">
    <source>
        <dbReference type="ARBA" id="ARBA00022898"/>
    </source>
</evidence>
<comment type="catalytic activity">
    <reaction evidence="4">
        <text>L-alanine = D-alanine</text>
        <dbReference type="Rhea" id="RHEA:20249"/>
        <dbReference type="ChEBI" id="CHEBI:57416"/>
        <dbReference type="ChEBI" id="CHEBI:57972"/>
        <dbReference type="EC" id="5.1.1.1"/>
    </reaction>
</comment>
<keyword evidence="5" id="KW-0812">Transmembrane</keyword>
<dbReference type="EC" id="5.1.1.1" evidence="4"/>
<evidence type="ECO:0000256" key="3">
    <source>
        <dbReference type="ARBA" id="ARBA00023235"/>
    </source>
</evidence>
<sequence length="408" mass="46451">MNKKQKKSQQLRTKILIVFHSIILRMFISRAIVRIIYQVKQTLFSPEMRAQKVIDCRALLANLNTIKQIIPENTKIMPVIKANGYGCEDVVIARELEREKIDFFAVATIDEAIHLRMRGIKGQLLILGYTPVERIKEIRNYALTQAIISEEYAERLQQQQVEIQCHLEIDTGMHRLGVAPDSKAIYRLYQSDYLNIQGIFSHLGSSDSLDRTAIQRTERQIRRFDNVLAELRMMGVAVGITHLQSTYGILNYANLAYDYVRLGIGLYGVHSERMLATNIPVNLKPILSIQARLIAKKTVAKGQLIGYGLDTYFNEDKVIGIVSIGYADGITRMLGDQHVYFTYRKQRIPQIGRICMDMLLVDLTNISDCEVDAYLTIGNSFEELASKSDSLTNEVLSRLGTRLSVQMK</sequence>
<dbReference type="InterPro" id="IPR011079">
    <property type="entry name" value="Ala_racemase_C"/>
</dbReference>
<reference evidence="7 8" key="1">
    <citation type="submission" date="2016-06" db="EMBL/GenBank/DDBJ databases">
        <title>Four novel species of enterococci isolated from chicken manure.</title>
        <authorList>
            <person name="Van Tyne D."/>
        </authorList>
    </citation>
    <scope>NUCLEOTIDE SEQUENCE [LARGE SCALE GENOMIC DNA]</scope>
    <source>
        <strain evidence="7 8">CU12B</strain>
    </source>
</reference>
<feature type="transmembrane region" description="Helical" evidence="5">
    <location>
        <begin position="15"/>
        <end position="37"/>
    </location>
</feature>
<comment type="similarity">
    <text evidence="4">Belongs to the alanine racemase family.</text>
</comment>
<dbReference type="InterPro" id="IPR000821">
    <property type="entry name" value="Ala_racemase"/>
</dbReference>
<dbReference type="SUPFAM" id="SSF51419">
    <property type="entry name" value="PLP-binding barrel"/>
    <property type="match status" value="1"/>
</dbReference>
<proteinExistence type="inferred from homology"/>
<comment type="caution">
    <text evidence="7">The sequence shown here is derived from an EMBL/GenBank/DDBJ whole genome shotgun (WGS) entry which is preliminary data.</text>
</comment>
<dbReference type="PRINTS" id="PR00992">
    <property type="entry name" value="ALARACEMASE"/>
</dbReference>
<dbReference type="InterPro" id="IPR029066">
    <property type="entry name" value="PLP-binding_barrel"/>
</dbReference>
<evidence type="ECO:0000259" key="6">
    <source>
        <dbReference type="SMART" id="SM01005"/>
    </source>
</evidence>
<evidence type="ECO:0000256" key="5">
    <source>
        <dbReference type="SAM" id="Phobius"/>
    </source>
</evidence>
<comment type="function">
    <text evidence="4">Catalyzes the interconversion of L-alanine and D-alanine. May also act on other amino acids.</text>
</comment>
<dbReference type="Pfam" id="PF01168">
    <property type="entry name" value="Ala_racemase_N"/>
    <property type="match status" value="1"/>
</dbReference>
<comment type="pathway">
    <text evidence="4">Amino-acid biosynthesis; D-alanine biosynthesis; D-alanine from L-alanine: step 1/1.</text>
</comment>
<dbReference type="SMART" id="SM01005">
    <property type="entry name" value="Ala_racemase_C"/>
    <property type="match status" value="1"/>
</dbReference>
<keyword evidence="5" id="KW-1133">Transmembrane helix</keyword>
<comment type="cofactor">
    <cofactor evidence="1 4">
        <name>pyridoxal 5'-phosphate</name>
        <dbReference type="ChEBI" id="CHEBI:597326"/>
    </cofactor>
</comment>
<accession>A0ABQ6YXC8</accession>
<evidence type="ECO:0000313" key="7">
    <source>
        <dbReference type="EMBL" id="KAF1302537.1"/>
    </source>
</evidence>
<dbReference type="InterPro" id="IPR001608">
    <property type="entry name" value="Ala_racemase_N"/>
</dbReference>
<name>A0ABQ6YXC8_9ENTE</name>
<dbReference type="PANTHER" id="PTHR30511">
    <property type="entry name" value="ALANINE RACEMASE"/>
    <property type="match status" value="1"/>
</dbReference>
<evidence type="ECO:0000256" key="4">
    <source>
        <dbReference type="HAMAP-Rule" id="MF_01201"/>
    </source>
</evidence>